<comment type="caution">
    <text evidence="1">The sequence shown here is derived from an EMBL/GenBank/DDBJ whole genome shotgun (WGS) entry which is preliminary data.</text>
</comment>
<organism evidence="1 2">
    <name type="scientific">Cryptosporidium ubiquitum</name>
    <dbReference type="NCBI Taxonomy" id="857276"/>
    <lineage>
        <taxon>Eukaryota</taxon>
        <taxon>Sar</taxon>
        <taxon>Alveolata</taxon>
        <taxon>Apicomplexa</taxon>
        <taxon>Conoidasida</taxon>
        <taxon>Coccidia</taxon>
        <taxon>Eucoccidiorida</taxon>
        <taxon>Eimeriorina</taxon>
        <taxon>Cryptosporidiidae</taxon>
        <taxon>Cryptosporidium</taxon>
    </lineage>
</organism>
<sequence>MTDREVKKFMLQIESHWGDPLYANTQVNSGTALTKETWEYVNSRSKSIGILLKMTSSDGLCESPFCLVVYSSGKSMNTLNSSQIVLDEFIKLFMSNPMVNKLNIFPLNYGKIIFLDELLYLVERGSLILFSWSQSQLKWIQTPILYLFNTLIKNRDLFKLNNYISYSRMKRSGYKFRTSSNRNNIKLHETMISGKSALSHIDIEEYGNCGTNVKRIKALSSINSNSEIYLIKNLKGSSKEDEDYQLLFISRQPYECFLIRSSITKANNDFIVSVVSINSEIRLKASIYKFH</sequence>
<evidence type="ECO:0000313" key="2">
    <source>
        <dbReference type="Proteomes" id="UP000186176"/>
    </source>
</evidence>
<dbReference type="GeneID" id="39979808"/>
<dbReference type="OrthoDB" id="337639at2759"/>
<dbReference type="VEuPathDB" id="CryptoDB:cubi_03016x5"/>
<gene>
    <name evidence="1" type="ORF">cubi_03016x5</name>
</gene>
<keyword evidence="2" id="KW-1185">Reference proteome</keyword>
<protein>
    <submittedName>
        <fullName evidence="1">Uncharacterized protein</fullName>
    </submittedName>
</protein>
<reference evidence="1 2" key="1">
    <citation type="submission" date="2016-10" db="EMBL/GenBank/DDBJ databases">
        <title>Reductive evolution of mitochondrial metabolism and differential evolution of invasion-related proteins in Cryptosporidium.</title>
        <authorList>
            <person name="Liu S."/>
            <person name="Roellig D.M."/>
            <person name="Guo Y."/>
            <person name="Li N."/>
            <person name="Frace M.A."/>
            <person name="Tang K."/>
            <person name="Zhang L."/>
            <person name="Feng Y."/>
            <person name="Xiao L."/>
        </authorList>
    </citation>
    <scope>NUCLEOTIDE SEQUENCE [LARGE SCALE GENOMIC DNA]</scope>
    <source>
        <strain evidence="1">39726</strain>
    </source>
</reference>
<dbReference type="EMBL" id="LRBP01000008">
    <property type="protein sequence ID" value="OII74885.1"/>
    <property type="molecule type" value="Genomic_DNA"/>
</dbReference>
<dbReference type="AlphaFoldDB" id="A0A1J4MPT4"/>
<proteinExistence type="predicted"/>
<dbReference type="Proteomes" id="UP000186176">
    <property type="component" value="Unassembled WGS sequence"/>
</dbReference>
<name>A0A1J4MPT4_9CRYT</name>
<dbReference type="RefSeq" id="XP_028876030.1">
    <property type="nucleotide sequence ID" value="XM_029020029.1"/>
</dbReference>
<accession>A0A1J4MPT4</accession>
<evidence type="ECO:0000313" key="1">
    <source>
        <dbReference type="EMBL" id="OII74885.1"/>
    </source>
</evidence>